<dbReference type="EMBL" id="BOLY01000005">
    <property type="protein sequence ID" value="GIZ45030.1"/>
    <property type="molecule type" value="Genomic_DNA"/>
</dbReference>
<name>A0A9P3FJL2_9PEZI</name>
<dbReference type="OrthoDB" id="3648776at2759"/>
<gene>
    <name evidence="1" type="ORF">CKM354_000821400</name>
</gene>
<comment type="caution">
    <text evidence="1">The sequence shown here is derived from an EMBL/GenBank/DDBJ whole genome shotgun (WGS) entry which is preliminary data.</text>
</comment>
<evidence type="ECO:0000313" key="2">
    <source>
        <dbReference type="Proteomes" id="UP000825890"/>
    </source>
</evidence>
<accession>A0A9P3FJL2</accession>
<proteinExistence type="predicted"/>
<keyword evidence="2" id="KW-1185">Reference proteome</keyword>
<dbReference type="Proteomes" id="UP000825890">
    <property type="component" value="Unassembled WGS sequence"/>
</dbReference>
<protein>
    <submittedName>
        <fullName evidence="1">Uncharacterized protein</fullName>
    </submittedName>
</protein>
<dbReference type="RefSeq" id="XP_044659517.1">
    <property type="nucleotide sequence ID" value="XM_044803582.1"/>
</dbReference>
<dbReference type="GeneID" id="68293789"/>
<organism evidence="1 2">
    <name type="scientific">Cercospora kikuchii</name>
    <dbReference type="NCBI Taxonomy" id="84275"/>
    <lineage>
        <taxon>Eukaryota</taxon>
        <taxon>Fungi</taxon>
        <taxon>Dikarya</taxon>
        <taxon>Ascomycota</taxon>
        <taxon>Pezizomycotina</taxon>
        <taxon>Dothideomycetes</taxon>
        <taxon>Dothideomycetidae</taxon>
        <taxon>Mycosphaerellales</taxon>
        <taxon>Mycosphaerellaceae</taxon>
        <taxon>Cercospora</taxon>
    </lineage>
</organism>
<reference evidence="1 2" key="1">
    <citation type="submission" date="2021-01" db="EMBL/GenBank/DDBJ databases">
        <title>Cercospora kikuchii MAFF 305040 whole genome shotgun sequence.</title>
        <authorList>
            <person name="Kashiwa T."/>
            <person name="Suzuki T."/>
        </authorList>
    </citation>
    <scope>NUCLEOTIDE SEQUENCE [LARGE SCALE GENOMIC DNA]</scope>
    <source>
        <strain evidence="1 2">MAFF 305040</strain>
    </source>
</reference>
<dbReference type="AlphaFoldDB" id="A0A9P3FJL2"/>
<evidence type="ECO:0000313" key="1">
    <source>
        <dbReference type="EMBL" id="GIZ45030.1"/>
    </source>
</evidence>
<sequence>MGPIPAKPAIIDEFSSISTDDDNPDYYLPVERDDDGLKRGRIASIMKSLAFTGKVGGQDRNFNEDAWNNLMQVVYDRDLYGNMTKLVEEVKKVQGAWDAMRSLGAAPEAARIEQIMSQLLLSYKSKGLRPEAPLHQPDAALGKELVTLNLALRQKVQNLAIGAKNETLSAAIENVRKQVSNVAFDMVEMFVKNAGERYAGLLPKVIAAFFQPQNYFGRTETIQAGKDFLAMMMDFWEFYRRVRNTQTHAALMNRLARNIEKWLKSTPSSIAARLTTLLLDMQGNMLCGEFTEAWKIYTEEIKPALQLENQTFVPNILAMHMPANAYTYGRNTHSGNDEIPANLPNCVLIHGLCEIATPASGVATFVGISTSKGPGEKSLRVVPKPKDATGTASWFNLPKSLLDSGDIQYGYEGFAVSDGARNVRYDKPFAKGIKPRVFAWLANGYMNQKAGAGTRNAVFASPVEDSENEYIELKVDHSEEVLPYVGYLAIHPRRTDIIGKVINSKLPDAQNQGVTKNELLKAEEVFALHTNPPTLSMPIVTTFISGYESKDRVKATTVLPTSSNTFVHWETRGWVTHTTFAYWPSDDQKVILPSFE</sequence>